<feature type="transmembrane region" description="Helical" evidence="5">
    <location>
        <begin position="56"/>
        <end position="78"/>
    </location>
</feature>
<protein>
    <recommendedName>
        <fullName evidence="6">Major facilitator superfamily (MFS) profile domain-containing protein</fullName>
    </recommendedName>
</protein>
<feature type="transmembrane region" description="Helical" evidence="5">
    <location>
        <begin position="299"/>
        <end position="321"/>
    </location>
</feature>
<dbReference type="PANTHER" id="PTHR48021:SF1">
    <property type="entry name" value="GH07001P-RELATED"/>
    <property type="match status" value="1"/>
</dbReference>
<evidence type="ECO:0000259" key="6">
    <source>
        <dbReference type="PROSITE" id="PS50850"/>
    </source>
</evidence>
<evidence type="ECO:0000256" key="3">
    <source>
        <dbReference type="ARBA" id="ARBA00022989"/>
    </source>
</evidence>
<feature type="transmembrane region" description="Helical" evidence="5">
    <location>
        <begin position="259"/>
        <end position="287"/>
    </location>
</feature>
<feature type="transmembrane region" description="Helical" evidence="5">
    <location>
        <begin position="12"/>
        <end position="36"/>
    </location>
</feature>
<keyword evidence="4 5" id="KW-0472">Membrane</keyword>
<organism evidence="7 8">
    <name type="scientific">Pieris brassicae</name>
    <name type="common">White butterfly</name>
    <name type="synonym">Large white butterfly</name>
    <dbReference type="NCBI Taxonomy" id="7116"/>
    <lineage>
        <taxon>Eukaryota</taxon>
        <taxon>Metazoa</taxon>
        <taxon>Ecdysozoa</taxon>
        <taxon>Arthropoda</taxon>
        <taxon>Hexapoda</taxon>
        <taxon>Insecta</taxon>
        <taxon>Pterygota</taxon>
        <taxon>Neoptera</taxon>
        <taxon>Endopterygota</taxon>
        <taxon>Lepidoptera</taxon>
        <taxon>Glossata</taxon>
        <taxon>Ditrysia</taxon>
        <taxon>Papilionoidea</taxon>
        <taxon>Pieridae</taxon>
        <taxon>Pierinae</taxon>
        <taxon>Pieris</taxon>
    </lineage>
</organism>
<dbReference type="InterPro" id="IPR036259">
    <property type="entry name" value="MFS_trans_sf"/>
</dbReference>
<proteinExistence type="predicted"/>
<dbReference type="InterPro" id="IPR050549">
    <property type="entry name" value="MFS_Trehalose_Transporter"/>
</dbReference>
<sequence>MTKKSNHATNKIQLILLIAGMTCCCISDGFIFGQMSGMTDALRASDSTIPLTDDDISWIASTINVTCVIGFLVVGILAKLLGRRASISILSTPLLICWIILYFVGDKILLLCTRVIVGVTFGGVAMLVSVCIVEYLDPHVRQYAFSFISSVGSQVGVTLGHVLCLLMDWRYVALVGLVPTGISCLIPLFWTESPSWLATHGRFEESEEAFWTLHAQSEVRESELRQLITHERQKKREFLIQSNTNSAFVKFLFACKEVYYWRIIVIGVIIGTYRAAAGRILLFTLALTMIQEITGDSDILLYTIVVDGFGIFGAALSCFLVKRFPMRSLLLVSGTIANILLLLVSGSLYFVPNKEWYPWIKILLIACYCIIINAGPYPVLDIVLAEIHPLHIKEFSIFLIGGLGGTIQFLWIKLAGTMFDNIGYSGTFLFNSAIVFFCIIYMWRYMPETKGKTLQNVELFFRTGKFDHINNERLRELL</sequence>
<evidence type="ECO:0000256" key="4">
    <source>
        <dbReference type="ARBA" id="ARBA00023136"/>
    </source>
</evidence>
<keyword evidence="8" id="KW-1185">Reference proteome</keyword>
<dbReference type="PROSITE" id="PS50850">
    <property type="entry name" value="MFS"/>
    <property type="match status" value="1"/>
</dbReference>
<feature type="transmembrane region" description="Helical" evidence="5">
    <location>
        <begin position="169"/>
        <end position="190"/>
    </location>
</feature>
<dbReference type="Pfam" id="PF00083">
    <property type="entry name" value="Sugar_tr"/>
    <property type="match status" value="1"/>
</dbReference>
<feature type="transmembrane region" description="Helical" evidence="5">
    <location>
        <begin position="422"/>
        <end position="443"/>
    </location>
</feature>
<gene>
    <name evidence="7" type="ORF">PIBRA_LOCUS13325</name>
</gene>
<name>A0A9P0TWY0_PIEBR</name>
<evidence type="ECO:0000313" key="8">
    <source>
        <dbReference type="Proteomes" id="UP001152562"/>
    </source>
</evidence>
<keyword evidence="2 5" id="KW-0812">Transmembrane</keyword>
<dbReference type="SUPFAM" id="SSF103473">
    <property type="entry name" value="MFS general substrate transporter"/>
    <property type="match status" value="1"/>
</dbReference>
<feature type="transmembrane region" description="Helical" evidence="5">
    <location>
        <begin position="143"/>
        <end position="163"/>
    </location>
</feature>
<evidence type="ECO:0000256" key="5">
    <source>
        <dbReference type="SAM" id="Phobius"/>
    </source>
</evidence>
<feature type="domain" description="Major facilitator superfamily (MFS) profile" evidence="6">
    <location>
        <begin position="13"/>
        <end position="450"/>
    </location>
</feature>
<dbReference type="GO" id="GO:0016020">
    <property type="term" value="C:membrane"/>
    <property type="evidence" value="ECO:0007669"/>
    <property type="project" value="UniProtKB-SubCell"/>
</dbReference>
<dbReference type="EMBL" id="CALOZG010000085">
    <property type="protein sequence ID" value="CAH4037686.1"/>
    <property type="molecule type" value="Genomic_DNA"/>
</dbReference>
<evidence type="ECO:0000313" key="7">
    <source>
        <dbReference type="EMBL" id="CAH4037686.1"/>
    </source>
</evidence>
<feature type="transmembrane region" description="Helical" evidence="5">
    <location>
        <begin position="328"/>
        <end position="350"/>
    </location>
</feature>
<dbReference type="OrthoDB" id="6875922at2759"/>
<feature type="transmembrane region" description="Helical" evidence="5">
    <location>
        <begin position="116"/>
        <end position="136"/>
    </location>
</feature>
<reference evidence="7" key="1">
    <citation type="submission" date="2022-05" db="EMBL/GenBank/DDBJ databases">
        <authorList>
            <person name="Okamura Y."/>
        </authorList>
    </citation>
    <scope>NUCLEOTIDE SEQUENCE</scope>
</reference>
<dbReference type="GO" id="GO:0022857">
    <property type="term" value="F:transmembrane transporter activity"/>
    <property type="evidence" value="ECO:0007669"/>
    <property type="project" value="InterPro"/>
</dbReference>
<feature type="transmembrane region" description="Helical" evidence="5">
    <location>
        <begin position="356"/>
        <end position="374"/>
    </location>
</feature>
<dbReference type="Gene3D" id="1.20.1250.20">
    <property type="entry name" value="MFS general substrate transporter like domains"/>
    <property type="match status" value="1"/>
</dbReference>
<dbReference type="AlphaFoldDB" id="A0A9P0TWY0"/>
<keyword evidence="3 5" id="KW-1133">Transmembrane helix</keyword>
<feature type="transmembrane region" description="Helical" evidence="5">
    <location>
        <begin position="85"/>
        <end position="104"/>
    </location>
</feature>
<evidence type="ECO:0000256" key="2">
    <source>
        <dbReference type="ARBA" id="ARBA00022692"/>
    </source>
</evidence>
<feature type="transmembrane region" description="Helical" evidence="5">
    <location>
        <begin position="395"/>
        <end position="416"/>
    </location>
</feature>
<comment type="caution">
    <text evidence="7">The sequence shown here is derived from an EMBL/GenBank/DDBJ whole genome shotgun (WGS) entry which is preliminary data.</text>
</comment>
<dbReference type="InterPro" id="IPR020846">
    <property type="entry name" value="MFS_dom"/>
</dbReference>
<dbReference type="Proteomes" id="UP001152562">
    <property type="component" value="Unassembled WGS sequence"/>
</dbReference>
<evidence type="ECO:0000256" key="1">
    <source>
        <dbReference type="ARBA" id="ARBA00004141"/>
    </source>
</evidence>
<dbReference type="InterPro" id="IPR005828">
    <property type="entry name" value="MFS_sugar_transport-like"/>
</dbReference>
<accession>A0A9P0TWY0</accession>
<dbReference type="PANTHER" id="PTHR48021">
    <property type="match status" value="1"/>
</dbReference>
<comment type="subcellular location">
    <subcellularLocation>
        <location evidence="1">Membrane</location>
        <topology evidence="1">Multi-pass membrane protein</topology>
    </subcellularLocation>
</comment>